<dbReference type="SUPFAM" id="SSF56281">
    <property type="entry name" value="Metallo-hydrolase/oxidoreductase"/>
    <property type="match status" value="1"/>
</dbReference>
<name>A0A0P1FZH9_9RHOB</name>
<reference evidence="3 5" key="2">
    <citation type="submission" date="2015-09" db="EMBL/GenBank/DDBJ databases">
        <authorList>
            <person name="Rodrigo-Torres L."/>
            <person name="Arahal D.R."/>
        </authorList>
    </citation>
    <scope>NUCLEOTIDE SEQUENCE [LARGE SCALE GENOMIC DNA]</scope>
    <source>
        <strain evidence="3 5">CECT 5118</strain>
    </source>
</reference>
<evidence type="ECO:0000313" key="3">
    <source>
        <dbReference type="EMBL" id="CUH64210.1"/>
    </source>
</evidence>
<evidence type="ECO:0000313" key="4">
    <source>
        <dbReference type="EMBL" id="CUH74448.1"/>
    </source>
</evidence>
<dbReference type="SMART" id="SM00849">
    <property type="entry name" value="Lactamase_B"/>
    <property type="match status" value="1"/>
</dbReference>
<reference evidence="4 6" key="1">
    <citation type="submission" date="2015-09" db="EMBL/GenBank/DDBJ databases">
        <authorList>
            <consortium name="Swine Surveillance"/>
        </authorList>
    </citation>
    <scope>NUCLEOTIDE SEQUENCE [LARGE SCALE GENOMIC DNA]</scope>
    <source>
        <strain evidence="4 6">5120</strain>
    </source>
</reference>
<organism evidence="4 6">
    <name type="scientific">Thalassovita autumnalis</name>
    <dbReference type="NCBI Taxonomy" id="2072972"/>
    <lineage>
        <taxon>Bacteria</taxon>
        <taxon>Pseudomonadati</taxon>
        <taxon>Pseudomonadota</taxon>
        <taxon>Alphaproteobacteria</taxon>
        <taxon>Rhodobacterales</taxon>
        <taxon>Roseobacteraceae</taxon>
        <taxon>Thalassovita</taxon>
    </lineage>
</organism>
<feature type="domain" description="Metallo-beta-lactamase" evidence="2">
    <location>
        <begin position="23"/>
        <end position="214"/>
    </location>
</feature>
<accession>A0A0P1FZH9</accession>
<dbReference type="Proteomes" id="UP000051086">
    <property type="component" value="Unassembled WGS sequence"/>
</dbReference>
<evidence type="ECO:0000313" key="5">
    <source>
        <dbReference type="Proteomes" id="UP000051086"/>
    </source>
</evidence>
<sequence length="286" mass="30593">MSENRVVLLGTKGGPAIRPGTRMPTSSLVQIDGFTVLVDAGLGCTRGLCDAGVALTDLDAIVITHLHSDHYLELGPLFHTAWTAGLNKPVPVIGPDGLDRYWQGFLASMEFDISLRLRDEGRPELAPLAEISVIAEGAQALGPLTMKVLRNAHPPIEDSFALRFDGGTCSAVISGDTAPIPEMVPFAEGADILVHEAMLSAGIEALCARVGNGDDRLRIHLERSHAPADQVGRIAQEAGVKQLALNHLVPCDDPNFTETHWRDETRRGWSGPLFIGTDGMAISLDT</sequence>
<dbReference type="PANTHER" id="PTHR46018">
    <property type="entry name" value="ZINC PHOSPHODIESTERASE ELAC PROTEIN 1"/>
    <property type="match status" value="1"/>
</dbReference>
<evidence type="ECO:0000256" key="1">
    <source>
        <dbReference type="ARBA" id="ARBA00022801"/>
    </source>
</evidence>
<keyword evidence="5" id="KW-1185">Reference proteome</keyword>
<proteinExistence type="predicted"/>
<dbReference type="InterPro" id="IPR044094">
    <property type="entry name" value="AtsA-like_MBL-fold"/>
</dbReference>
<dbReference type="Proteomes" id="UP000051887">
    <property type="component" value="Unassembled WGS sequence"/>
</dbReference>
<evidence type="ECO:0000313" key="6">
    <source>
        <dbReference type="Proteomes" id="UP000051887"/>
    </source>
</evidence>
<dbReference type="PANTHER" id="PTHR46018:SF2">
    <property type="entry name" value="ZINC PHOSPHODIESTERASE ELAC PROTEIN 1"/>
    <property type="match status" value="1"/>
</dbReference>
<dbReference type="EMBL" id="CYSC01000047">
    <property type="protein sequence ID" value="CUH74448.1"/>
    <property type="molecule type" value="Genomic_DNA"/>
</dbReference>
<evidence type="ECO:0000259" key="2">
    <source>
        <dbReference type="SMART" id="SM00849"/>
    </source>
</evidence>
<dbReference type="InterPro" id="IPR036866">
    <property type="entry name" value="RibonucZ/Hydroxyglut_hydro"/>
</dbReference>
<protein>
    <submittedName>
        <fullName evidence="4">Ribonuclease Z</fullName>
    </submittedName>
</protein>
<dbReference type="CDD" id="cd07719">
    <property type="entry name" value="arylsulfatase_AtsA-like_MBL-fold"/>
    <property type="match status" value="1"/>
</dbReference>
<dbReference type="GO" id="GO:0042781">
    <property type="term" value="F:3'-tRNA processing endoribonuclease activity"/>
    <property type="evidence" value="ECO:0007669"/>
    <property type="project" value="TreeGrafter"/>
</dbReference>
<keyword evidence="1" id="KW-0378">Hydrolase</keyword>
<gene>
    <name evidence="3" type="ORF">TL5118_00789</name>
    <name evidence="4" type="ORF">TL5120_04268</name>
</gene>
<dbReference type="EMBL" id="CYSB01000010">
    <property type="protein sequence ID" value="CUH64210.1"/>
    <property type="molecule type" value="Genomic_DNA"/>
</dbReference>
<dbReference type="RefSeq" id="WP_058245561.1">
    <property type="nucleotide sequence ID" value="NZ_CYSB01000010.1"/>
</dbReference>
<dbReference type="InterPro" id="IPR001279">
    <property type="entry name" value="Metallo-B-lactamas"/>
</dbReference>
<dbReference type="AlphaFoldDB" id="A0A0P1FZH9"/>
<dbReference type="OrthoDB" id="9803916at2"/>
<dbReference type="Pfam" id="PF23023">
    <property type="entry name" value="Anti-Pycsar_Apyc1"/>
    <property type="match status" value="1"/>
</dbReference>
<dbReference type="Gene3D" id="3.60.15.10">
    <property type="entry name" value="Ribonuclease Z/Hydroxyacylglutathione hydrolase-like"/>
    <property type="match status" value="1"/>
</dbReference>